<dbReference type="Pfam" id="PF00581">
    <property type="entry name" value="Rhodanese"/>
    <property type="match status" value="1"/>
</dbReference>
<dbReference type="PANTHER" id="PTHR43031:SF17">
    <property type="entry name" value="SULFURTRANSFERASE YTWF-RELATED"/>
    <property type="match status" value="1"/>
</dbReference>
<accession>A0A917LYR8</accession>
<name>A0A917LYR8_9BACI</name>
<reference evidence="2" key="2">
    <citation type="submission" date="2020-09" db="EMBL/GenBank/DDBJ databases">
        <authorList>
            <person name="Sun Q."/>
            <person name="Zhou Y."/>
        </authorList>
    </citation>
    <scope>NUCLEOTIDE SEQUENCE</scope>
    <source>
        <strain evidence="2">CGMCC 1.12754</strain>
    </source>
</reference>
<dbReference type="SUPFAM" id="SSF52821">
    <property type="entry name" value="Rhodanese/Cell cycle control phosphatase"/>
    <property type="match status" value="1"/>
</dbReference>
<comment type="caution">
    <text evidence="2">The sequence shown here is derived from an EMBL/GenBank/DDBJ whole genome shotgun (WGS) entry which is preliminary data.</text>
</comment>
<evidence type="ECO:0000259" key="1">
    <source>
        <dbReference type="PROSITE" id="PS50206"/>
    </source>
</evidence>
<dbReference type="CDD" id="cd00158">
    <property type="entry name" value="RHOD"/>
    <property type="match status" value="1"/>
</dbReference>
<sequence>MIKLEETRIERMNEMPQINEILPNELQQLVKEDKNVVIVDVREDDEVAQGMIKDAKHIPLHKIPHSINNLDKDKHYVLVCRSGGRSMKAATFMDEHGFKVSNMTGGMLNWDDEIVL</sequence>
<dbReference type="Gene3D" id="3.40.250.10">
    <property type="entry name" value="Rhodanese-like domain"/>
    <property type="match status" value="1"/>
</dbReference>
<dbReference type="Proteomes" id="UP000622860">
    <property type="component" value="Unassembled WGS sequence"/>
</dbReference>
<reference evidence="2" key="1">
    <citation type="journal article" date="2014" name="Int. J. Syst. Evol. Microbiol.">
        <title>Complete genome sequence of Corynebacterium casei LMG S-19264T (=DSM 44701T), isolated from a smear-ripened cheese.</title>
        <authorList>
            <consortium name="US DOE Joint Genome Institute (JGI-PGF)"/>
            <person name="Walter F."/>
            <person name="Albersmeier A."/>
            <person name="Kalinowski J."/>
            <person name="Ruckert C."/>
        </authorList>
    </citation>
    <scope>NUCLEOTIDE SEQUENCE</scope>
    <source>
        <strain evidence="2">CGMCC 1.12754</strain>
    </source>
</reference>
<evidence type="ECO:0000313" key="2">
    <source>
        <dbReference type="EMBL" id="GGG65980.1"/>
    </source>
</evidence>
<dbReference type="SMART" id="SM00450">
    <property type="entry name" value="RHOD"/>
    <property type="match status" value="1"/>
</dbReference>
<dbReference type="InterPro" id="IPR036873">
    <property type="entry name" value="Rhodanese-like_dom_sf"/>
</dbReference>
<organism evidence="2 3">
    <name type="scientific">Virgibacillus oceani</name>
    <dbReference type="NCBI Taxonomy" id="1479511"/>
    <lineage>
        <taxon>Bacteria</taxon>
        <taxon>Bacillati</taxon>
        <taxon>Bacillota</taxon>
        <taxon>Bacilli</taxon>
        <taxon>Bacillales</taxon>
        <taxon>Bacillaceae</taxon>
        <taxon>Virgibacillus</taxon>
    </lineage>
</organism>
<dbReference type="InterPro" id="IPR050229">
    <property type="entry name" value="GlpE_sulfurtransferase"/>
</dbReference>
<proteinExistence type="predicted"/>
<keyword evidence="3" id="KW-1185">Reference proteome</keyword>
<feature type="domain" description="Rhodanese" evidence="1">
    <location>
        <begin position="32"/>
        <end position="116"/>
    </location>
</feature>
<evidence type="ECO:0000313" key="3">
    <source>
        <dbReference type="Proteomes" id="UP000622860"/>
    </source>
</evidence>
<dbReference type="PANTHER" id="PTHR43031">
    <property type="entry name" value="FAD-DEPENDENT OXIDOREDUCTASE"/>
    <property type="match status" value="1"/>
</dbReference>
<dbReference type="InterPro" id="IPR001763">
    <property type="entry name" value="Rhodanese-like_dom"/>
</dbReference>
<dbReference type="EMBL" id="BMFR01000002">
    <property type="protein sequence ID" value="GGG65980.1"/>
    <property type="molecule type" value="Genomic_DNA"/>
</dbReference>
<gene>
    <name evidence="2" type="primary">ytwF</name>
    <name evidence="2" type="ORF">GCM10011398_06990</name>
</gene>
<dbReference type="PROSITE" id="PS50206">
    <property type="entry name" value="RHODANESE_3"/>
    <property type="match status" value="1"/>
</dbReference>
<protein>
    <recommendedName>
        <fullName evidence="1">Rhodanese domain-containing protein</fullName>
    </recommendedName>
</protein>
<dbReference type="AlphaFoldDB" id="A0A917LYR8"/>